<feature type="compositionally biased region" description="Low complexity" evidence="1">
    <location>
        <begin position="33"/>
        <end position="46"/>
    </location>
</feature>
<feature type="region of interest" description="Disordered" evidence="1">
    <location>
        <begin position="1"/>
        <end position="80"/>
    </location>
</feature>
<organism evidence="2">
    <name type="scientific">uncultured Thermomicrobiales bacterium</name>
    <dbReference type="NCBI Taxonomy" id="1645740"/>
    <lineage>
        <taxon>Bacteria</taxon>
        <taxon>Pseudomonadati</taxon>
        <taxon>Thermomicrobiota</taxon>
        <taxon>Thermomicrobia</taxon>
        <taxon>Thermomicrobiales</taxon>
        <taxon>environmental samples</taxon>
    </lineage>
</organism>
<feature type="non-terminal residue" evidence="2">
    <location>
        <position position="80"/>
    </location>
</feature>
<reference evidence="2" key="1">
    <citation type="submission" date="2020-02" db="EMBL/GenBank/DDBJ databases">
        <authorList>
            <person name="Meier V. D."/>
        </authorList>
    </citation>
    <scope>NUCLEOTIDE SEQUENCE</scope>
    <source>
        <strain evidence="2">AVDCRST_MAG59</strain>
    </source>
</reference>
<name>A0A6J4V727_9BACT</name>
<proteinExistence type="predicted"/>
<gene>
    <name evidence="2" type="ORF">AVDCRST_MAG59-3267</name>
</gene>
<dbReference type="AlphaFoldDB" id="A0A6J4V727"/>
<accession>A0A6J4V727</accession>
<dbReference type="EMBL" id="CADCWF010000228">
    <property type="protein sequence ID" value="CAA9568773.1"/>
    <property type="molecule type" value="Genomic_DNA"/>
</dbReference>
<evidence type="ECO:0000256" key="1">
    <source>
        <dbReference type="SAM" id="MobiDB-lite"/>
    </source>
</evidence>
<evidence type="ECO:0000313" key="2">
    <source>
        <dbReference type="EMBL" id="CAA9568773.1"/>
    </source>
</evidence>
<feature type="non-terminal residue" evidence="2">
    <location>
        <position position="1"/>
    </location>
</feature>
<feature type="compositionally biased region" description="Low complexity" evidence="1">
    <location>
        <begin position="1"/>
        <end position="26"/>
    </location>
</feature>
<protein>
    <submittedName>
        <fullName evidence="2">Uncharacterized protein</fullName>
    </submittedName>
</protein>
<sequence length="80" mass="7688">RGVRVGRGAAVREAAAGGDPGAVAAVQRGDRVPAAGGADRPPAGAGDHVRAAGARTAGDPGARRGSGCVQGRGDKAHDRV</sequence>